<dbReference type="Proteomes" id="UP000720508">
    <property type="component" value="Unassembled WGS sequence"/>
</dbReference>
<evidence type="ECO:0000313" key="3">
    <source>
        <dbReference type="Proteomes" id="UP000720508"/>
    </source>
</evidence>
<feature type="region of interest" description="Disordered" evidence="1">
    <location>
        <begin position="17"/>
        <end position="51"/>
    </location>
</feature>
<feature type="compositionally biased region" description="Low complexity" evidence="1">
    <location>
        <begin position="17"/>
        <end position="31"/>
    </location>
</feature>
<evidence type="ECO:0000256" key="1">
    <source>
        <dbReference type="SAM" id="MobiDB-lite"/>
    </source>
</evidence>
<gene>
    <name evidence="2" type="ORF">KN815_01600</name>
</gene>
<organism evidence="2 3">
    <name type="scientific">Streptomyces niphimycinicus</name>
    <dbReference type="NCBI Taxonomy" id="2842201"/>
    <lineage>
        <taxon>Bacteria</taxon>
        <taxon>Bacillati</taxon>
        <taxon>Actinomycetota</taxon>
        <taxon>Actinomycetes</taxon>
        <taxon>Kitasatosporales</taxon>
        <taxon>Streptomycetaceae</taxon>
        <taxon>Streptomyces</taxon>
    </lineage>
</organism>
<reference evidence="2 3" key="1">
    <citation type="submission" date="2021-06" db="EMBL/GenBank/DDBJ databases">
        <authorList>
            <person name="Pan X."/>
        </authorList>
    </citation>
    <scope>NUCLEOTIDE SEQUENCE [LARGE SCALE GENOMIC DNA]</scope>
    <source>
        <strain evidence="2 3">4503</strain>
    </source>
</reference>
<keyword evidence="3" id="KW-1185">Reference proteome</keyword>
<feature type="compositionally biased region" description="Basic residues" evidence="1">
    <location>
        <begin position="32"/>
        <end position="44"/>
    </location>
</feature>
<accession>A0ABS6C7N7</accession>
<dbReference type="RefSeq" id="WP_216339409.1">
    <property type="nucleotide sequence ID" value="NZ_JAHLEM010000012.1"/>
</dbReference>
<dbReference type="EMBL" id="JAHLEM010000012">
    <property type="protein sequence ID" value="MBU3862845.1"/>
    <property type="molecule type" value="Genomic_DNA"/>
</dbReference>
<sequence>MRTRACEGTAAIAAVTRASASTARPAAPGRQARLHRQRSRRPRRTAPPPYLTEHINRFGEYPAHELGIQPEAYDPKVDVDFTQLRDQDLTTARLGQAA</sequence>
<proteinExistence type="predicted"/>
<name>A0ABS6C7N7_9ACTN</name>
<evidence type="ECO:0000313" key="2">
    <source>
        <dbReference type="EMBL" id="MBU3862845.1"/>
    </source>
</evidence>
<protein>
    <submittedName>
        <fullName evidence="2">Uncharacterized protein</fullName>
    </submittedName>
</protein>
<comment type="caution">
    <text evidence="2">The sequence shown here is derived from an EMBL/GenBank/DDBJ whole genome shotgun (WGS) entry which is preliminary data.</text>
</comment>